<keyword evidence="4" id="KW-1185">Reference proteome</keyword>
<dbReference type="AlphaFoldDB" id="A0A6A2XGU6"/>
<evidence type="ECO:0000259" key="2">
    <source>
        <dbReference type="Pfam" id="PF03107"/>
    </source>
</evidence>
<dbReference type="InterPro" id="IPR053192">
    <property type="entry name" value="Vacuole_Formation_Reg"/>
</dbReference>
<dbReference type="PANTHER" id="PTHR32410">
    <property type="entry name" value="CYSTEINE/HISTIDINE-RICH C1 DOMAIN FAMILY PROTEIN"/>
    <property type="match status" value="1"/>
</dbReference>
<dbReference type="Proteomes" id="UP000436088">
    <property type="component" value="Unassembled WGS sequence"/>
</dbReference>
<protein>
    <recommendedName>
        <fullName evidence="2">DC1 domain-containing protein</fullName>
    </recommendedName>
</protein>
<evidence type="ECO:0000256" key="1">
    <source>
        <dbReference type="ARBA" id="ARBA00022737"/>
    </source>
</evidence>
<reference evidence="3" key="1">
    <citation type="submission" date="2019-09" db="EMBL/GenBank/DDBJ databases">
        <title>Draft genome information of white flower Hibiscus syriacus.</title>
        <authorList>
            <person name="Kim Y.-M."/>
        </authorList>
    </citation>
    <scope>NUCLEOTIDE SEQUENCE [LARGE SCALE GENOMIC DNA]</scope>
    <source>
        <strain evidence="3">YM2019G1</strain>
    </source>
</reference>
<evidence type="ECO:0000313" key="3">
    <source>
        <dbReference type="EMBL" id="KAE8666415.1"/>
    </source>
</evidence>
<sequence>MEEETDRKCDGCMLPVSTNLFYYCLESDCHFCLHKNCAKLPRIKQHWFRQSNATLQSAVFLKCCLCNRCCSGFFYNIGGYYNVCIRCAKVPDEDQGHQHFLSFDFKCWERCKGCGAASNGWGALKCRSCKFALDFVCLTLPHSALHKVDQQILYLTYHDDNDYSNHCYCDICERERDPNL</sequence>
<proteinExistence type="predicted"/>
<organism evidence="3 4">
    <name type="scientific">Hibiscus syriacus</name>
    <name type="common">Rose of Sharon</name>
    <dbReference type="NCBI Taxonomy" id="106335"/>
    <lineage>
        <taxon>Eukaryota</taxon>
        <taxon>Viridiplantae</taxon>
        <taxon>Streptophyta</taxon>
        <taxon>Embryophyta</taxon>
        <taxon>Tracheophyta</taxon>
        <taxon>Spermatophyta</taxon>
        <taxon>Magnoliopsida</taxon>
        <taxon>eudicotyledons</taxon>
        <taxon>Gunneridae</taxon>
        <taxon>Pentapetalae</taxon>
        <taxon>rosids</taxon>
        <taxon>malvids</taxon>
        <taxon>Malvales</taxon>
        <taxon>Malvaceae</taxon>
        <taxon>Malvoideae</taxon>
        <taxon>Hibiscus</taxon>
    </lineage>
</organism>
<feature type="domain" description="DC1" evidence="2">
    <location>
        <begin position="3"/>
        <end position="38"/>
    </location>
</feature>
<accession>A0A6A2XGU6</accession>
<gene>
    <name evidence="3" type="ORF">F3Y22_tig00112498pilonHSYRG00067</name>
</gene>
<comment type="caution">
    <text evidence="3">The sequence shown here is derived from an EMBL/GenBank/DDBJ whole genome shotgun (WGS) entry which is preliminary data.</text>
</comment>
<dbReference type="SUPFAM" id="SSF57889">
    <property type="entry name" value="Cysteine-rich domain"/>
    <property type="match status" value="2"/>
</dbReference>
<dbReference type="InterPro" id="IPR046349">
    <property type="entry name" value="C1-like_sf"/>
</dbReference>
<name>A0A6A2XGU6_HIBSY</name>
<dbReference type="InterPro" id="IPR004146">
    <property type="entry name" value="DC1"/>
</dbReference>
<dbReference type="Pfam" id="PF03107">
    <property type="entry name" value="C1_2"/>
    <property type="match status" value="1"/>
</dbReference>
<evidence type="ECO:0000313" key="4">
    <source>
        <dbReference type="Proteomes" id="UP000436088"/>
    </source>
</evidence>
<dbReference type="EMBL" id="VEPZ02001596">
    <property type="protein sequence ID" value="KAE8666415.1"/>
    <property type="molecule type" value="Genomic_DNA"/>
</dbReference>
<keyword evidence="1" id="KW-0677">Repeat</keyword>
<dbReference type="PANTHER" id="PTHR32410:SF216">
    <property type="entry name" value="PHORBOL-ESTER_DAG-TYPE DOMAIN-CONTAINING PROTEIN"/>
    <property type="match status" value="1"/>
</dbReference>